<keyword evidence="3" id="KW-1185">Reference proteome</keyword>
<protein>
    <submittedName>
        <fullName evidence="2">Uncharacterized protein</fullName>
    </submittedName>
</protein>
<proteinExistence type="predicted"/>
<feature type="region of interest" description="Disordered" evidence="1">
    <location>
        <begin position="1"/>
        <end position="20"/>
    </location>
</feature>
<evidence type="ECO:0000313" key="3">
    <source>
        <dbReference type="Proteomes" id="UP001500956"/>
    </source>
</evidence>
<dbReference type="Proteomes" id="UP001500956">
    <property type="component" value="Unassembled WGS sequence"/>
</dbReference>
<evidence type="ECO:0000313" key="2">
    <source>
        <dbReference type="EMBL" id="GAA4733312.1"/>
    </source>
</evidence>
<comment type="caution">
    <text evidence="2">The sequence shown here is derived from an EMBL/GenBank/DDBJ whole genome shotgun (WGS) entry which is preliminary data.</text>
</comment>
<dbReference type="RefSeq" id="WP_172152405.1">
    <property type="nucleotide sequence ID" value="NZ_BAABID010000014.1"/>
</dbReference>
<gene>
    <name evidence="2" type="ORF">GCM10023216_27010</name>
</gene>
<accession>A0ABP8YN36</accession>
<reference evidence="3" key="1">
    <citation type="journal article" date="2019" name="Int. J. Syst. Evol. Microbiol.">
        <title>The Global Catalogue of Microorganisms (GCM) 10K type strain sequencing project: providing services to taxonomists for standard genome sequencing and annotation.</title>
        <authorList>
            <consortium name="The Broad Institute Genomics Platform"/>
            <consortium name="The Broad Institute Genome Sequencing Center for Infectious Disease"/>
            <person name="Wu L."/>
            <person name="Ma J."/>
        </authorList>
    </citation>
    <scope>NUCLEOTIDE SEQUENCE [LARGE SCALE GENOMIC DNA]</scope>
    <source>
        <strain evidence="3">JCM 18063</strain>
    </source>
</reference>
<sequence>MEVEDRPPLRDPEARFDGADTDAVRAVEARADRPDRLELPAGLRAGLRVAMMPSPYPASSGSHRR</sequence>
<dbReference type="EMBL" id="BAABID010000014">
    <property type="protein sequence ID" value="GAA4733312.1"/>
    <property type="molecule type" value="Genomic_DNA"/>
</dbReference>
<organism evidence="2 3">
    <name type="scientific">Isoptericola chiayiensis</name>
    <dbReference type="NCBI Taxonomy" id="579446"/>
    <lineage>
        <taxon>Bacteria</taxon>
        <taxon>Bacillati</taxon>
        <taxon>Actinomycetota</taxon>
        <taxon>Actinomycetes</taxon>
        <taxon>Micrococcales</taxon>
        <taxon>Promicromonosporaceae</taxon>
        <taxon>Isoptericola</taxon>
    </lineage>
</organism>
<name>A0ABP8YN36_9MICO</name>
<evidence type="ECO:0000256" key="1">
    <source>
        <dbReference type="SAM" id="MobiDB-lite"/>
    </source>
</evidence>